<keyword evidence="1" id="KW-0217">Developmental protein</keyword>
<keyword evidence="3" id="KW-0732">Signal</keyword>
<keyword evidence="4" id="KW-1185">Reference proteome</keyword>
<dbReference type="WBParaSite" id="jg17852">
    <property type="protein sequence ID" value="jg17852"/>
    <property type="gene ID" value="jg17852"/>
</dbReference>
<dbReference type="Proteomes" id="UP000887574">
    <property type="component" value="Unplaced"/>
</dbReference>
<dbReference type="PANTHER" id="PTHR46706:SF12">
    <property type="entry name" value="PROTEIN QUA-1-RELATED"/>
    <property type="match status" value="1"/>
</dbReference>
<dbReference type="PANTHER" id="PTHR46706">
    <property type="entry name" value="PROTEIN QUA-1-RELATED"/>
    <property type="match status" value="1"/>
</dbReference>
<feature type="region of interest" description="Disordered" evidence="2">
    <location>
        <begin position="68"/>
        <end position="89"/>
    </location>
</feature>
<evidence type="ECO:0000256" key="3">
    <source>
        <dbReference type="SAM" id="SignalP"/>
    </source>
</evidence>
<protein>
    <submittedName>
        <fullName evidence="5">Uncharacterized protein</fullName>
    </submittedName>
</protein>
<proteinExistence type="predicted"/>
<feature type="region of interest" description="Disordered" evidence="2">
    <location>
        <begin position="255"/>
        <end position="283"/>
    </location>
</feature>
<reference evidence="5" key="1">
    <citation type="submission" date="2022-11" db="UniProtKB">
        <authorList>
            <consortium name="WormBaseParasite"/>
        </authorList>
    </citation>
    <scope>IDENTIFICATION</scope>
</reference>
<dbReference type="InterPro" id="IPR052140">
    <property type="entry name" value="Dev_Signal_Hedgehog-like"/>
</dbReference>
<sequence length="566" mass="63587">MLVRSIRVLCLKLAVLFTLFITTSSLGLASCGQDSIPYILSVDLSGRPELYCETPVCFGKSSRQRSTVAPTADYEEDEGKEEESTMSTSLQQYRRRLKKRRFTRSVGGFAECTGELTDAICSGPDEWTGAVAEVNNGTHISLQMECCRYEGLGEAIELKTLVLRPGDRYVGGAIRENGKLAAFDLVKEVRKNVTAFNQVRYVINVYRMHCAQEPKSKGKFKPPLLWLVYIFFQADMFLEDNHDQYVQKVTQLTSRTSYTPTPSTPSMRRFHKLTRPPTESLGNRLDHDVISRRRHPPMRNSYYRSSNFGGRMTRRQQARFPPYNRRRQFYRPIVDDYDEYYDVEPMSYRRPVYRKPKLKITDDQLWPLSYPASSTVKSNTRKQRPRQYNGGAYETENAVSFRPEDEYQVQESQYSPAPSPPVPVPTESQLITYPQSNNYVTLLPSVGVQGYAAANSYVPPPPPQPALVPSYPVAGSAVGTNYETYQTNQQQQQQQSVSLAGSSDCSTPCASSSSYSSCAPTTCSAPTCTPSCCCSSGGMNALFSGLQCFSGDMTVKTPTGEKEWMN</sequence>
<evidence type="ECO:0000313" key="5">
    <source>
        <dbReference type="WBParaSite" id="jg17852"/>
    </source>
</evidence>
<evidence type="ECO:0000256" key="2">
    <source>
        <dbReference type="SAM" id="MobiDB-lite"/>
    </source>
</evidence>
<name>A0A915DAH1_9BILA</name>
<organism evidence="4 5">
    <name type="scientific">Ditylenchus dipsaci</name>
    <dbReference type="NCBI Taxonomy" id="166011"/>
    <lineage>
        <taxon>Eukaryota</taxon>
        <taxon>Metazoa</taxon>
        <taxon>Ecdysozoa</taxon>
        <taxon>Nematoda</taxon>
        <taxon>Chromadorea</taxon>
        <taxon>Rhabditida</taxon>
        <taxon>Tylenchina</taxon>
        <taxon>Tylenchomorpha</taxon>
        <taxon>Sphaerularioidea</taxon>
        <taxon>Anguinidae</taxon>
        <taxon>Anguininae</taxon>
        <taxon>Ditylenchus</taxon>
    </lineage>
</organism>
<evidence type="ECO:0000313" key="4">
    <source>
        <dbReference type="Proteomes" id="UP000887574"/>
    </source>
</evidence>
<feature type="compositionally biased region" description="Low complexity" evidence="2">
    <location>
        <begin position="255"/>
        <end position="267"/>
    </location>
</feature>
<feature type="region of interest" description="Disordered" evidence="2">
    <location>
        <begin position="372"/>
        <end position="423"/>
    </location>
</feature>
<dbReference type="AlphaFoldDB" id="A0A915DAH1"/>
<evidence type="ECO:0000256" key="1">
    <source>
        <dbReference type="ARBA" id="ARBA00022473"/>
    </source>
</evidence>
<feature type="chain" id="PRO_5037273233" evidence="3">
    <location>
        <begin position="26"/>
        <end position="566"/>
    </location>
</feature>
<feature type="signal peptide" evidence="3">
    <location>
        <begin position="1"/>
        <end position="25"/>
    </location>
</feature>
<accession>A0A915DAH1</accession>
<dbReference type="PROSITE" id="PS51257">
    <property type="entry name" value="PROKAR_LIPOPROTEIN"/>
    <property type="match status" value="1"/>
</dbReference>